<comment type="caution">
    <text evidence="1">The sequence shown here is derived from an EMBL/GenBank/DDBJ whole genome shotgun (WGS) entry which is preliminary data.</text>
</comment>
<keyword evidence="2" id="KW-1185">Reference proteome</keyword>
<organism evidence="1 2">
    <name type="scientific">Araneus ventricosus</name>
    <name type="common">Orbweaver spider</name>
    <name type="synonym">Epeira ventricosa</name>
    <dbReference type="NCBI Taxonomy" id="182803"/>
    <lineage>
        <taxon>Eukaryota</taxon>
        <taxon>Metazoa</taxon>
        <taxon>Ecdysozoa</taxon>
        <taxon>Arthropoda</taxon>
        <taxon>Chelicerata</taxon>
        <taxon>Arachnida</taxon>
        <taxon>Araneae</taxon>
        <taxon>Araneomorphae</taxon>
        <taxon>Entelegynae</taxon>
        <taxon>Araneoidea</taxon>
        <taxon>Araneidae</taxon>
        <taxon>Araneus</taxon>
    </lineage>
</organism>
<proteinExistence type="predicted"/>
<gene>
    <name evidence="1" type="ORF">AVEN_35561_1</name>
</gene>
<accession>A0A4Y2CIV1</accession>
<dbReference type="EMBL" id="BGPR01000202">
    <property type="protein sequence ID" value="GBM04371.1"/>
    <property type="molecule type" value="Genomic_DNA"/>
</dbReference>
<evidence type="ECO:0000313" key="1">
    <source>
        <dbReference type="EMBL" id="GBM04371.1"/>
    </source>
</evidence>
<reference evidence="1 2" key="1">
    <citation type="journal article" date="2019" name="Sci. Rep.">
        <title>Orb-weaving spider Araneus ventricosus genome elucidates the spidroin gene catalogue.</title>
        <authorList>
            <person name="Kono N."/>
            <person name="Nakamura H."/>
            <person name="Ohtoshi R."/>
            <person name="Moran D.A.P."/>
            <person name="Shinohara A."/>
            <person name="Yoshida Y."/>
            <person name="Fujiwara M."/>
            <person name="Mori M."/>
            <person name="Tomita M."/>
            <person name="Arakawa K."/>
        </authorList>
    </citation>
    <scope>NUCLEOTIDE SEQUENCE [LARGE SCALE GENOMIC DNA]</scope>
</reference>
<dbReference type="Proteomes" id="UP000499080">
    <property type="component" value="Unassembled WGS sequence"/>
</dbReference>
<dbReference type="AlphaFoldDB" id="A0A4Y2CIV1"/>
<protein>
    <submittedName>
        <fullName evidence="1">Uncharacterized protein</fullName>
    </submittedName>
</protein>
<evidence type="ECO:0000313" key="2">
    <source>
        <dbReference type="Proteomes" id="UP000499080"/>
    </source>
</evidence>
<name>A0A4Y2CIV1_ARAVE</name>
<sequence length="144" mass="15704">MVCKCVVSTSQQICFASGLVDYAILLCRRFAANLSSQVCHDKIISRNLLQMCMLSGSASMIEKKKFLCFLKGNYTLISRLVANAAALLTYLLKAASDLDESRKLIILSSSLMNSVVFDLGANLIVDLGATSDINISRAIIPYQN</sequence>